<dbReference type="PANTHER" id="PTHR32060">
    <property type="entry name" value="TAIL-SPECIFIC PROTEASE"/>
    <property type="match status" value="1"/>
</dbReference>
<evidence type="ECO:0000256" key="2">
    <source>
        <dbReference type="ARBA" id="ARBA00022670"/>
    </source>
</evidence>
<dbReference type="Pfam" id="PF17820">
    <property type="entry name" value="PDZ_6"/>
    <property type="match status" value="1"/>
</dbReference>
<dbReference type="NCBIfam" id="TIGR00225">
    <property type="entry name" value="prc"/>
    <property type="match status" value="1"/>
</dbReference>
<dbReference type="Gene3D" id="2.30.42.10">
    <property type="match status" value="1"/>
</dbReference>
<dbReference type="InterPro" id="IPR036034">
    <property type="entry name" value="PDZ_sf"/>
</dbReference>
<feature type="domain" description="PDZ" evidence="6">
    <location>
        <begin position="110"/>
        <end position="178"/>
    </location>
</feature>
<dbReference type="InterPro" id="IPR029045">
    <property type="entry name" value="ClpP/crotonase-like_dom_sf"/>
</dbReference>
<dbReference type="Pfam" id="PF22694">
    <property type="entry name" value="CtpB_N-like"/>
    <property type="match status" value="1"/>
</dbReference>
<evidence type="ECO:0000313" key="7">
    <source>
        <dbReference type="EMBL" id="OGZ00732.1"/>
    </source>
</evidence>
<dbReference type="InterPro" id="IPR041489">
    <property type="entry name" value="PDZ_6"/>
</dbReference>
<organism evidence="7 8">
    <name type="scientific">Candidatus Liptonbacteria bacterium RIFCSPLOWO2_01_FULL_53_13</name>
    <dbReference type="NCBI Taxonomy" id="1798651"/>
    <lineage>
        <taxon>Bacteria</taxon>
        <taxon>Candidatus Liptoniibacteriota</taxon>
    </lineage>
</organism>
<keyword evidence="2 5" id="KW-0645">Protease</keyword>
<dbReference type="InterPro" id="IPR055210">
    <property type="entry name" value="CtpA/B_N"/>
</dbReference>
<comment type="caution">
    <text evidence="7">The sequence shown here is derived from an EMBL/GenBank/DDBJ whole genome shotgun (WGS) entry which is preliminary data.</text>
</comment>
<dbReference type="FunFam" id="2.30.42.10:FF:000063">
    <property type="entry name" value="Peptidase, S41 family"/>
    <property type="match status" value="1"/>
</dbReference>
<dbReference type="PANTHER" id="PTHR32060:SF30">
    <property type="entry name" value="CARBOXY-TERMINAL PROCESSING PROTEASE CTPA"/>
    <property type="match status" value="1"/>
</dbReference>
<dbReference type="GO" id="GO:0007165">
    <property type="term" value="P:signal transduction"/>
    <property type="evidence" value="ECO:0007669"/>
    <property type="project" value="TreeGrafter"/>
</dbReference>
<dbReference type="EMBL" id="MHLB01000057">
    <property type="protein sequence ID" value="OGZ00732.1"/>
    <property type="molecule type" value="Genomic_DNA"/>
</dbReference>
<dbReference type="InterPro" id="IPR004447">
    <property type="entry name" value="Peptidase_S41A"/>
</dbReference>
<keyword evidence="4 5" id="KW-0720">Serine protease</keyword>
<dbReference type="PROSITE" id="PS50106">
    <property type="entry name" value="PDZ"/>
    <property type="match status" value="1"/>
</dbReference>
<proteinExistence type="inferred from homology"/>
<evidence type="ECO:0000259" key="6">
    <source>
        <dbReference type="PROSITE" id="PS50106"/>
    </source>
</evidence>
<evidence type="ECO:0000256" key="1">
    <source>
        <dbReference type="ARBA" id="ARBA00009179"/>
    </source>
</evidence>
<dbReference type="CDD" id="cd07560">
    <property type="entry name" value="Peptidase_S41_CPP"/>
    <property type="match status" value="1"/>
</dbReference>
<name>A0A1G2CHP5_9BACT</name>
<dbReference type="SUPFAM" id="SSF52096">
    <property type="entry name" value="ClpP/crotonase"/>
    <property type="match status" value="1"/>
</dbReference>
<dbReference type="InterPro" id="IPR005151">
    <property type="entry name" value="Tail-specific_protease"/>
</dbReference>
<protein>
    <recommendedName>
        <fullName evidence="6">PDZ domain-containing protein</fullName>
    </recommendedName>
</protein>
<dbReference type="CDD" id="cd06782">
    <property type="entry name" value="cpPDZ_CPP-like"/>
    <property type="match status" value="1"/>
</dbReference>
<sequence length="411" mass="43991">MENLKKNSLAVSALVVIVAASVGGGYSWGLAKGRQIPKKVAVSGVTNFEPGSVNTDNADFGQFWEVWQLIKESYLRDKDVKAEDKVYGATRGLVNSLGDPYSEFFPPEDSKKFEEDIRGNFSGIGAEIGIRKEQLVIVAPLKGTPAEQAGLKAGDKILAINASSTEGIGVDDAVRLIRGPRNTDVTLNIFRDGWEKPKDIVITRDNIQVPTVDFEMKDGGIAYVGLRSFNANAGSLFADAAVKALQNDAKGIVLDLRNDPGGYLDAAVNVAGWFFPQGTLVVSEAEREGVTQELKTYGNGALKDIPLVVLINQGSASASEILAGALRDNRKVKLVGEQSFGKGTVQEILPLSGDASVKLTVAHWVLPSGKVLENGGLAPDVEVKTDDENTKDGKDPQLEKALEILKKQISN</sequence>
<dbReference type="AlphaFoldDB" id="A0A1G2CHP5"/>
<dbReference type="Gene3D" id="3.90.226.10">
    <property type="entry name" value="2-enoyl-CoA Hydratase, Chain A, domain 1"/>
    <property type="match status" value="1"/>
</dbReference>
<accession>A0A1G2CHP5</accession>
<dbReference type="Gene3D" id="3.30.750.44">
    <property type="match status" value="1"/>
</dbReference>
<dbReference type="Proteomes" id="UP000178348">
    <property type="component" value="Unassembled WGS sequence"/>
</dbReference>
<dbReference type="GO" id="GO:0006508">
    <property type="term" value="P:proteolysis"/>
    <property type="evidence" value="ECO:0007669"/>
    <property type="project" value="UniProtKB-KW"/>
</dbReference>
<evidence type="ECO:0000256" key="4">
    <source>
        <dbReference type="ARBA" id="ARBA00022825"/>
    </source>
</evidence>
<dbReference type="InterPro" id="IPR001478">
    <property type="entry name" value="PDZ"/>
</dbReference>
<comment type="similarity">
    <text evidence="1 5">Belongs to the peptidase S41A family.</text>
</comment>
<dbReference type="SMART" id="SM00245">
    <property type="entry name" value="TSPc"/>
    <property type="match status" value="1"/>
</dbReference>
<gene>
    <name evidence="7" type="ORF">A2946_03300</name>
</gene>
<dbReference type="GO" id="GO:0008236">
    <property type="term" value="F:serine-type peptidase activity"/>
    <property type="evidence" value="ECO:0007669"/>
    <property type="project" value="UniProtKB-KW"/>
</dbReference>
<reference evidence="7 8" key="1">
    <citation type="journal article" date="2016" name="Nat. Commun.">
        <title>Thousands of microbial genomes shed light on interconnected biogeochemical processes in an aquifer system.</title>
        <authorList>
            <person name="Anantharaman K."/>
            <person name="Brown C.T."/>
            <person name="Hug L.A."/>
            <person name="Sharon I."/>
            <person name="Castelle C.J."/>
            <person name="Probst A.J."/>
            <person name="Thomas B.C."/>
            <person name="Singh A."/>
            <person name="Wilkins M.J."/>
            <person name="Karaoz U."/>
            <person name="Brodie E.L."/>
            <person name="Williams K.H."/>
            <person name="Hubbard S.S."/>
            <person name="Banfield J.F."/>
        </authorList>
    </citation>
    <scope>NUCLEOTIDE SEQUENCE [LARGE SCALE GENOMIC DNA]</scope>
</reference>
<keyword evidence="3 5" id="KW-0378">Hydrolase</keyword>
<evidence type="ECO:0000256" key="5">
    <source>
        <dbReference type="RuleBase" id="RU004404"/>
    </source>
</evidence>
<dbReference type="GO" id="GO:0004175">
    <property type="term" value="F:endopeptidase activity"/>
    <property type="evidence" value="ECO:0007669"/>
    <property type="project" value="TreeGrafter"/>
</dbReference>
<dbReference type="Pfam" id="PF03572">
    <property type="entry name" value="Peptidase_S41"/>
    <property type="match status" value="1"/>
</dbReference>
<evidence type="ECO:0000256" key="3">
    <source>
        <dbReference type="ARBA" id="ARBA00022801"/>
    </source>
</evidence>
<evidence type="ECO:0000313" key="8">
    <source>
        <dbReference type="Proteomes" id="UP000178348"/>
    </source>
</evidence>
<dbReference type="SUPFAM" id="SSF50156">
    <property type="entry name" value="PDZ domain-like"/>
    <property type="match status" value="1"/>
</dbReference>
<dbReference type="SMART" id="SM00228">
    <property type="entry name" value="PDZ"/>
    <property type="match status" value="1"/>
</dbReference>
<dbReference type="GO" id="GO:0030288">
    <property type="term" value="C:outer membrane-bounded periplasmic space"/>
    <property type="evidence" value="ECO:0007669"/>
    <property type="project" value="TreeGrafter"/>
</dbReference>